<evidence type="ECO:0000256" key="1">
    <source>
        <dbReference type="ARBA" id="ARBA00022475"/>
    </source>
</evidence>
<dbReference type="STRING" id="651182.TOL2_C21980"/>
<gene>
    <name evidence="7" type="ordered locus">TOL2_C21980</name>
</gene>
<keyword evidence="2" id="KW-0997">Cell inner membrane</keyword>
<keyword evidence="5 6" id="KW-0472">Membrane</keyword>
<dbReference type="RefSeq" id="WP_014957671.1">
    <property type="nucleotide sequence ID" value="NC_018645.1"/>
</dbReference>
<keyword evidence="1" id="KW-1003">Cell membrane</keyword>
<dbReference type="HOGENOM" id="CLU_1413164_0_0_7"/>
<dbReference type="KEGG" id="dto:TOL2_C21980"/>
<evidence type="ECO:0000256" key="6">
    <source>
        <dbReference type="SAM" id="Phobius"/>
    </source>
</evidence>
<keyword evidence="4 6" id="KW-1133">Transmembrane helix</keyword>
<organism evidence="7 8">
    <name type="scientific">Desulfobacula toluolica (strain DSM 7467 / Tol2)</name>
    <dbReference type="NCBI Taxonomy" id="651182"/>
    <lineage>
        <taxon>Bacteria</taxon>
        <taxon>Pseudomonadati</taxon>
        <taxon>Thermodesulfobacteriota</taxon>
        <taxon>Desulfobacteria</taxon>
        <taxon>Desulfobacterales</taxon>
        <taxon>Desulfobacteraceae</taxon>
        <taxon>Desulfobacula</taxon>
    </lineage>
</organism>
<dbReference type="EMBL" id="FO203503">
    <property type="protein sequence ID" value="CCK80359.1"/>
    <property type="molecule type" value="Genomic_DNA"/>
</dbReference>
<dbReference type="Pfam" id="PF06835">
    <property type="entry name" value="LptC"/>
    <property type="match status" value="1"/>
</dbReference>
<reference evidence="7 8" key="1">
    <citation type="journal article" date="2013" name="Environ. Microbiol.">
        <title>Complete genome, catabolic sub-proteomes and key-metabolites of Desulfobacula toluolica Tol2, a marine, aromatic compound-degrading, sulfate-reducing bacterium.</title>
        <authorList>
            <person name="Wohlbrand L."/>
            <person name="Jacob J.H."/>
            <person name="Kube M."/>
            <person name="Mussmann M."/>
            <person name="Jarling R."/>
            <person name="Beck A."/>
            <person name="Amann R."/>
            <person name="Wilkes H."/>
            <person name="Reinhardt R."/>
            <person name="Rabus R."/>
        </authorList>
    </citation>
    <scope>NUCLEOTIDE SEQUENCE [LARGE SCALE GENOMIC DNA]</scope>
    <source>
        <strain evidence="8">DSM 7467 / Tol2</strain>
    </source>
</reference>
<name>K0N8V5_DESTT</name>
<dbReference type="GO" id="GO:0030288">
    <property type="term" value="C:outer membrane-bounded periplasmic space"/>
    <property type="evidence" value="ECO:0007669"/>
    <property type="project" value="TreeGrafter"/>
</dbReference>
<evidence type="ECO:0000256" key="4">
    <source>
        <dbReference type="ARBA" id="ARBA00022989"/>
    </source>
</evidence>
<protein>
    <submittedName>
        <fullName evidence="7">Conserved uncharacterized protein, DUF1239</fullName>
    </submittedName>
</protein>
<keyword evidence="3 6" id="KW-0812">Transmembrane</keyword>
<dbReference type="InterPro" id="IPR010664">
    <property type="entry name" value="LipoPS_assembly_LptC-rel"/>
</dbReference>
<evidence type="ECO:0000256" key="3">
    <source>
        <dbReference type="ARBA" id="ARBA00022692"/>
    </source>
</evidence>
<dbReference type="PANTHER" id="PTHR37481:SF1">
    <property type="entry name" value="LIPOPOLYSACCHARIDE EXPORT SYSTEM PROTEIN LPTC"/>
    <property type="match status" value="1"/>
</dbReference>
<evidence type="ECO:0000256" key="5">
    <source>
        <dbReference type="ARBA" id="ARBA00023136"/>
    </source>
</evidence>
<evidence type="ECO:0000256" key="2">
    <source>
        <dbReference type="ARBA" id="ARBA00022519"/>
    </source>
</evidence>
<dbReference type="Proteomes" id="UP000007347">
    <property type="component" value="Chromosome"/>
</dbReference>
<dbReference type="GO" id="GO:0017089">
    <property type="term" value="F:glycolipid transfer activity"/>
    <property type="evidence" value="ECO:0007669"/>
    <property type="project" value="TreeGrafter"/>
</dbReference>
<accession>K0N8V5</accession>
<dbReference type="PANTHER" id="PTHR37481">
    <property type="entry name" value="LIPOPOLYSACCHARIDE EXPORT SYSTEM PROTEIN LPTC"/>
    <property type="match status" value="1"/>
</dbReference>
<dbReference type="GO" id="GO:0015221">
    <property type="term" value="F:lipopolysaccharide transmembrane transporter activity"/>
    <property type="evidence" value="ECO:0007669"/>
    <property type="project" value="InterPro"/>
</dbReference>
<dbReference type="AlphaFoldDB" id="K0N8V5"/>
<dbReference type="GO" id="GO:0005886">
    <property type="term" value="C:plasma membrane"/>
    <property type="evidence" value="ECO:0007669"/>
    <property type="project" value="InterPro"/>
</dbReference>
<dbReference type="OrthoDB" id="5422221at2"/>
<sequence>MIYVSKHKLTYPLIGLLILMIVIISGFFYFDKLLSTPPQINDIKIDSKAALKLNFLKQISKKNGIKEWELKAGSATLLKNENKAVLTDVSVFFFTKDNKKVHLTSQEGILQTKTHDMTFSDNAVVTYETSVLRTDKLHYNKKEHIIYSNTHVRLEKENSFIEADSMKTELNNNMIILNGHVKGNFSEKFVIQ</sequence>
<proteinExistence type="predicted"/>
<dbReference type="InterPro" id="IPR026265">
    <property type="entry name" value="LptC"/>
</dbReference>
<evidence type="ECO:0000313" key="7">
    <source>
        <dbReference type="EMBL" id="CCK80359.1"/>
    </source>
</evidence>
<dbReference type="InterPro" id="IPR052363">
    <property type="entry name" value="LPS_export_LptC"/>
</dbReference>
<evidence type="ECO:0000313" key="8">
    <source>
        <dbReference type="Proteomes" id="UP000007347"/>
    </source>
</evidence>
<feature type="transmembrane region" description="Helical" evidence="6">
    <location>
        <begin position="9"/>
        <end position="30"/>
    </location>
</feature>
<dbReference type="Gene3D" id="2.60.450.10">
    <property type="entry name" value="Lipopolysaccharide (LPS) transport protein A like domain"/>
    <property type="match status" value="1"/>
</dbReference>
<dbReference type="NCBIfam" id="TIGR04409">
    <property type="entry name" value="LptC_YrbK"/>
    <property type="match status" value="1"/>
</dbReference>
<keyword evidence="8" id="KW-1185">Reference proteome</keyword>